<dbReference type="GO" id="GO:0009898">
    <property type="term" value="C:cytoplasmic side of plasma membrane"/>
    <property type="evidence" value="ECO:0007669"/>
    <property type="project" value="TreeGrafter"/>
</dbReference>
<feature type="domain" description="AMP-dependent synthetase/ligase" evidence="20">
    <location>
        <begin position="64"/>
        <end position="405"/>
    </location>
</feature>
<dbReference type="PANTHER" id="PTHR43107">
    <property type="entry name" value="LONG-CHAIN FATTY ACID TRANSPORT PROTEIN"/>
    <property type="match status" value="1"/>
</dbReference>
<dbReference type="InterPro" id="IPR042099">
    <property type="entry name" value="ANL_N_sf"/>
</dbReference>
<evidence type="ECO:0000256" key="1">
    <source>
        <dbReference type="ARBA" id="ARBA00004502"/>
    </source>
</evidence>
<evidence type="ECO:0000313" key="22">
    <source>
        <dbReference type="Proteomes" id="UP000799772"/>
    </source>
</evidence>
<dbReference type="OrthoDB" id="10253869at2759"/>
<dbReference type="InterPro" id="IPR000873">
    <property type="entry name" value="AMP-dep_synth/lig_dom"/>
</dbReference>
<dbReference type="Gene3D" id="3.40.50.12780">
    <property type="entry name" value="N-terminal domain of ligase-like"/>
    <property type="match status" value="1"/>
</dbReference>
<dbReference type="GO" id="GO:0005524">
    <property type="term" value="F:ATP binding"/>
    <property type="evidence" value="ECO:0007669"/>
    <property type="project" value="UniProtKB-KW"/>
</dbReference>
<evidence type="ECO:0000256" key="12">
    <source>
        <dbReference type="ARBA" id="ARBA00022989"/>
    </source>
</evidence>
<dbReference type="EMBL" id="ML978128">
    <property type="protein sequence ID" value="KAF2097327.1"/>
    <property type="molecule type" value="Genomic_DNA"/>
</dbReference>
<evidence type="ECO:0000256" key="16">
    <source>
        <dbReference type="ARBA" id="ARBA00051585"/>
    </source>
</evidence>
<keyword evidence="5" id="KW-0813">Transport</keyword>
<dbReference type="GO" id="GO:0005324">
    <property type="term" value="F:long-chain fatty acid transmembrane transporter activity"/>
    <property type="evidence" value="ECO:0007669"/>
    <property type="project" value="TreeGrafter"/>
</dbReference>
<dbReference type="InterPro" id="IPR020845">
    <property type="entry name" value="AMP-binding_CS"/>
</dbReference>
<keyword evidence="10" id="KW-0547">Nucleotide-binding</keyword>
<evidence type="ECO:0000256" key="18">
    <source>
        <dbReference type="ARBA" id="ARBA00068795"/>
    </source>
</evidence>
<dbReference type="Proteomes" id="UP000799772">
    <property type="component" value="Unassembled WGS sequence"/>
</dbReference>
<sequence length="628" mass="69964">MDAVPVPLAVAGGVGAAAYLNAKYHILHDLTAGGLSSVSLGSLYYIWNQLRKKRLLTFQVLQDQALKHRPDQLFLIFEGRQWTYSEFYRDVVKVGNWLLKELQVKRGEAVALNGPNSAEYLMLWFAIDGLGAVTAFINYNLTGEGLLHCIKISSARYMIYDADVSSAVDPVKEDLKKSGFTPIAYTPSFIASLNDFTPLPEERQFSMRPEEPRGLIYTSGTTGLPKAVCLNTGRELMVGRTTSQLLRLKPSDRFYTCMPLYHGAAHGLCVTPSIHAGCTIVLGRKFSHKTFWPEVRASNANIIQYVGELCRYLLNAPPSPLDKVHNVKMAWGNGMRPDVWEEFRNRFGIPVIHELYAATDGAGATFNENHGDFTKFCIGKRGVIWKLTKGKNEVIVKADPDTGEVIRDKNGFAIRCGIDEPGQVVHRLDPKNPGALVSAYFGNEGATTKRRIRDVFEKGDLWFCSGDMMRQDKEGRVYFVDRLGDTFRWHSENVSTNEVSDVLGRFHQIAEANVYGVQVPRADGRCGCAAIVMIDGITEDNFDFEGLAKHAIDSLPRYAVPIFLRVTPALEYTGTLKLQKVKARSEGIDPEKVAPSGDHLYWLPPHGTKYIPFGEADYAELTAGRVRL</sequence>
<evidence type="ECO:0000256" key="2">
    <source>
        <dbReference type="ARBA" id="ARBA00004585"/>
    </source>
</evidence>
<keyword evidence="6" id="KW-1003">Cell membrane</keyword>
<comment type="similarity">
    <text evidence="4">Belongs to the ATP-dependent AMP-binding enzyme family.</text>
</comment>
<accession>A0A9P4ICU1</accession>
<dbReference type="Gene3D" id="3.30.300.30">
    <property type="match status" value="1"/>
</dbReference>
<evidence type="ECO:0000256" key="17">
    <source>
        <dbReference type="ARBA" id="ARBA00060276"/>
    </source>
</evidence>
<dbReference type="GO" id="GO:0004467">
    <property type="term" value="F:long-chain fatty acid-CoA ligase activity"/>
    <property type="evidence" value="ECO:0007669"/>
    <property type="project" value="TreeGrafter"/>
</dbReference>
<evidence type="ECO:0000256" key="3">
    <source>
        <dbReference type="ARBA" id="ARBA00004651"/>
    </source>
</evidence>
<dbReference type="AlphaFoldDB" id="A0A9P4ICU1"/>
<dbReference type="GO" id="GO:0005778">
    <property type="term" value="C:peroxisomal membrane"/>
    <property type="evidence" value="ECO:0007669"/>
    <property type="project" value="UniProtKB-SubCell"/>
</dbReference>
<evidence type="ECO:0000313" key="21">
    <source>
        <dbReference type="EMBL" id="KAF2097327.1"/>
    </source>
</evidence>
<keyword evidence="9" id="KW-0812">Transmembrane</keyword>
<organism evidence="21 22">
    <name type="scientific">Rhizodiscina lignyota</name>
    <dbReference type="NCBI Taxonomy" id="1504668"/>
    <lineage>
        <taxon>Eukaryota</taxon>
        <taxon>Fungi</taxon>
        <taxon>Dikarya</taxon>
        <taxon>Ascomycota</taxon>
        <taxon>Pezizomycotina</taxon>
        <taxon>Dothideomycetes</taxon>
        <taxon>Pleosporomycetidae</taxon>
        <taxon>Aulographales</taxon>
        <taxon>Rhizodiscinaceae</taxon>
        <taxon>Rhizodiscina</taxon>
    </lineage>
</organism>
<keyword evidence="12" id="KW-1133">Transmembrane helix</keyword>
<evidence type="ECO:0000256" key="4">
    <source>
        <dbReference type="ARBA" id="ARBA00006432"/>
    </source>
</evidence>
<evidence type="ECO:0000256" key="5">
    <source>
        <dbReference type="ARBA" id="ARBA00022448"/>
    </source>
</evidence>
<dbReference type="FunFam" id="3.40.50.12780:FF:000019">
    <property type="entry name" value="Long-chain fatty acid transporter"/>
    <property type="match status" value="1"/>
</dbReference>
<gene>
    <name evidence="21" type="ORF">NA57DRAFT_57919</name>
</gene>
<evidence type="ECO:0000256" key="7">
    <source>
        <dbReference type="ARBA" id="ARBA00022598"/>
    </source>
</evidence>
<evidence type="ECO:0000256" key="9">
    <source>
        <dbReference type="ARBA" id="ARBA00022692"/>
    </source>
</evidence>
<evidence type="ECO:0000259" key="20">
    <source>
        <dbReference type="Pfam" id="PF00501"/>
    </source>
</evidence>
<reference evidence="21" key="1">
    <citation type="journal article" date="2020" name="Stud. Mycol.">
        <title>101 Dothideomycetes genomes: a test case for predicting lifestyles and emergence of pathogens.</title>
        <authorList>
            <person name="Haridas S."/>
            <person name="Albert R."/>
            <person name="Binder M."/>
            <person name="Bloem J."/>
            <person name="Labutti K."/>
            <person name="Salamov A."/>
            <person name="Andreopoulos B."/>
            <person name="Baker S."/>
            <person name="Barry K."/>
            <person name="Bills G."/>
            <person name="Bluhm B."/>
            <person name="Cannon C."/>
            <person name="Castanera R."/>
            <person name="Culley D."/>
            <person name="Daum C."/>
            <person name="Ezra D."/>
            <person name="Gonzalez J."/>
            <person name="Henrissat B."/>
            <person name="Kuo A."/>
            <person name="Liang C."/>
            <person name="Lipzen A."/>
            <person name="Lutzoni F."/>
            <person name="Magnuson J."/>
            <person name="Mondo S."/>
            <person name="Nolan M."/>
            <person name="Ohm R."/>
            <person name="Pangilinan J."/>
            <person name="Park H.-J."/>
            <person name="Ramirez L."/>
            <person name="Alfaro M."/>
            <person name="Sun H."/>
            <person name="Tritt A."/>
            <person name="Yoshinaga Y."/>
            <person name="Zwiers L.-H."/>
            <person name="Turgeon B."/>
            <person name="Goodwin S."/>
            <person name="Spatafora J."/>
            <person name="Crous P."/>
            <person name="Grigoriev I."/>
        </authorList>
    </citation>
    <scope>NUCLEOTIDE SEQUENCE</scope>
    <source>
        <strain evidence="21">CBS 133067</strain>
    </source>
</reference>
<comment type="catalytic activity">
    <reaction evidence="16">
        <text>a very long-chain fatty acid + ATP + CoA = a very long-chain fatty acyl-CoA + AMP + diphosphate</text>
        <dbReference type="Rhea" id="RHEA:54536"/>
        <dbReference type="ChEBI" id="CHEBI:30616"/>
        <dbReference type="ChEBI" id="CHEBI:33019"/>
        <dbReference type="ChEBI" id="CHEBI:57287"/>
        <dbReference type="ChEBI" id="CHEBI:58950"/>
        <dbReference type="ChEBI" id="CHEBI:138261"/>
        <dbReference type="ChEBI" id="CHEBI:456215"/>
    </reaction>
</comment>
<keyword evidence="7" id="KW-0436">Ligase</keyword>
<keyword evidence="8" id="KW-0551">Lipid droplet</keyword>
<comment type="caution">
    <text evidence="21">The sequence shown here is derived from an EMBL/GenBank/DDBJ whole genome shotgun (WGS) entry which is preliminary data.</text>
</comment>
<keyword evidence="15" id="KW-0576">Peroxisome</keyword>
<keyword evidence="22" id="KW-1185">Reference proteome</keyword>
<proteinExistence type="inferred from homology"/>
<evidence type="ECO:0000256" key="15">
    <source>
        <dbReference type="ARBA" id="ARBA00023140"/>
    </source>
</evidence>
<evidence type="ECO:0000256" key="11">
    <source>
        <dbReference type="ARBA" id="ARBA00022840"/>
    </source>
</evidence>
<keyword evidence="13" id="KW-0445">Lipid transport</keyword>
<comment type="function">
    <text evidence="17">Acyl-CoA synthetase required for both the import of long chain fatty acids (LCFAs) (C14-C18) and the activation very long chain fatty acids (VLCFAs) (C20-C26) by esterification of the fatty acids into metabolically active CoA-thioesters for subsequent degradation or incorporation into phospholipids. The transport and fatty acyl-CoA synthetase activities are genetically separable and are thus independent activities. Esterifies VLCFAs in the peroxisome matrix. The VLCFAs are actively transported into peroxisomes by a PXA1-PXA2 heterodimeric transporter in the peroxisomal membrane.</text>
</comment>
<dbReference type="FunFam" id="3.30.300.30:FF:000002">
    <property type="entry name" value="Long-chain fatty acid transport protein 1"/>
    <property type="match status" value="1"/>
</dbReference>
<comment type="subcellular location">
    <subcellularLocation>
        <location evidence="3">Cell membrane</location>
        <topology evidence="3">Multi-pass membrane protein</topology>
    </subcellularLocation>
    <subcellularLocation>
        <location evidence="1">Lipid droplet</location>
    </subcellularLocation>
    <subcellularLocation>
        <location evidence="2">Peroxisome membrane</location>
        <topology evidence="2">Multi-pass membrane protein</topology>
    </subcellularLocation>
</comment>
<evidence type="ECO:0000256" key="10">
    <source>
        <dbReference type="ARBA" id="ARBA00022741"/>
    </source>
</evidence>
<evidence type="ECO:0000256" key="14">
    <source>
        <dbReference type="ARBA" id="ARBA00023136"/>
    </source>
</evidence>
<protein>
    <recommendedName>
        <fullName evidence="18">Very long-chain fatty acid transport protein</fullName>
    </recommendedName>
    <alternativeName>
        <fullName evidence="19">Very-long-chain acyl-CoA synthetase</fullName>
    </alternativeName>
</protein>
<dbReference type="PROSITE" id="PS00455">
    <property type="entry name" value="AMP_BINDING"/>
    <property type="match status" value="1"/>
</dbReference>
<name>A0A9P4ICU1_9PEZI</name>
<dbReference type="InterPro" id="IPR045851">
    <property type="entry name" value="AMP-bd_C_sf"/>
</dbReference>
<evidence type="ECO:0000256" key="13">
    <source>
        <dbReference type="ARBA" id="ARBA00023055"/>
    </source>
</evidence>
<dbReference type="SUPFAM" id="SSF56801">
    <property type="entry name" value="Acetyl-CoA synthetase-like"/>
    <property type="match status" value="1"/>
</dbReference>
<dbReference type="GO" id="GO:0044539">
    <property type="term" value="P:long-chain fatty acid import into cell"/>
    <property type="evidence" value="ECO:0007669"/>
    <property type="project" value="TreeGrafter"/>
</dbReference>
<dbReference type="GO" id="GO:0005811">
    <property type="term" value="C:lipid droplet"/>
    <property type="evidence" value="ECO:0007669"/>
    <property type="project" value="UniProtKB-SubCell"/>
</dbReference>
<dbReference type="PANTHER" id="PTHR43107:SF15">
    <property type="entry name" value="FATTY ACID TRANSPORT PROTEIN 3, ISOFORM A"/>
    <property type="match status" value="1"/>
</dbReference>
<dbReference type="Pfam" id="PF00501">
    <property type="entry name" value="AMP-binding"/>
    <property type="match status" value="1"/>
</dbReference>
<evidence type="ECO:0000256" key="8">
    <source>
        <dbReference type="ARBA" id="ARBA00022677"/>
    </source>
</evidence>
<evidence type="ECO:0000256" key="6">
    <source>
        <dbReference type="ARBA" id="ARBA00022475"/>
    </source>
</evidence>
<evidence type="ECO:0000256" key="19">
    <source>
        <dbReference type="ARBA" id="ARBA00078285"/>
    </source>
</evidence>
<keyword evidence="11" id="KW-0067">ATP-binding</keyword>
<keyword evidence="14" id="KW-0472">Membrane</keyword>